<sequence>MTNDREWMSCIRSEVTAVVKKERQTSDLNLWIAAGIIIRDYDLCFQDWQES</sequence>
<reference evidence="1 2" key="1">
    <citation type="submission" date="2018-06" db="EMBL/GenBank/DDBJ databases">
        <authorList>
            <consortium name="Pathogen Informatics"/>
            <person name="Doyle S."/>
        </authorList>
    </citation>
    <scope>NUCLEOTIDE SEQUENCE [LARGE SCALE GENOMIC DNA]</scope>
    <source>
        <strain evidence="1 2">NCTC13067</strain>
    </source>
</reference>
<evidence type="ECO:0000313" key="1">
    <source>
        <dbReference type="EMBL" id="SUB87294.1"/>
    </source>
</evidence>
<accession>A0A379E4R2</accession>
<proteinExistence type="predicted"/>
<dbReference type="EMBL" id="UGTM01000001">
    <property type="protein sequence ID" value="SUB87294.1"/>
    <property type="molecule type" value="Genomic_DNA"/>
</dbReference>
<gene>
    <name evidence="1" type="ORF">NCTC13067_00959</name>
</gene>
<evidence type="ECO:0000313" key="2">
    <source>
        <dbReference type="Proteomes" id="UP000255469"/>
    </source>
</evidence>
<organism evidence="1 2">
    <name type="scientific">Prevotella denticola</name>
    <dbReference type="NCBI Taxonomy" id="28129"/>
    <lineage>
        <taxon>Bacteria</taxon>
        <taxon>Pseudomonadati</taxon>
        <taxon>Bacteroidota</taxon>
        <taxon>Bacteroidia</taxon>
        <taxon>Bacteroidales</taxon>
        <taxon>Prevotellaceae</taxon>
        <taxon>Prevotella</taxon>
    </lineage>
</organism>
<dbReference type="AlphaFoldDB" id="A0A379E4R2"/>
<dbReference type="Proteomes" id="UP000255469">
    <property type="component" value="Unassembled WGS sequence"/>
</dbReference>
<protein>
    <submittedName>
        <fullName evidence="1">Uncharacterized protein</fullName>
    </submittedName>
</protein>
<name>A0A379E4R2_9BACT</name>